<sequence length="69" mass="7816">MPGQRVAFDIAKKKEAIIWIRVHGGGVASCAEGHFRAKEWRTRPAIASVWTVQDGRHCSSTWRAYCSTW</sequence>
<evidence type="ECO:0000313" key="1">
    <source>
        <dbReference type="EMBL" id="KAG6946489.1"/>
    </source>
</evidence>
<dbReference type="AlphaFoldDB" id="A0A8J5ISG1"/>
<keyword evidence="2" id="KW-1185">Reference proteome</keyword>
<organism evidence="1 2">
    <name type="scientific">Phytophthora aleatoria</name>
    <dbReference type="NCBI Taxonomy" id="2496075"/>
    <lineage>
        <taxon>Eukaryota</taxon>
        <taxon>Sar</taxon>
        <taxon>Stramenopiles</taxon>
        <taxon>Oomycota</taxon>
        <taxon>Peronosporomycetes</taxon>
        <taxon>Peronosporales</taxon>
        <taxon>Peronosporaceae</taxon>
        <taxon>Phytophthora</taxon>
    </lineage>
</organism>
<proteinExistence type="predicted"/>
<protein>
    <submittedName>
        <fullName evidence="1">Uncharacterized protein</fullName>
    </submittedName>
</protein>
<dbReference type="Proteomes" id="UP000709295">
    <property type="component" value="Unassembled WGS sequence"/>
</dbReference>
<accession>A0A8J5ISG1</accession>
<evidence type="ECO:0000313" key="2">
    <source>
        <dbReference type="Proteomes" id="UP000709295"/>
    </source>
</evidence>
<name>A0A8J5ISG1_9STRA</name>
<comment type="caution">
    <text evidence="1">The sequence shown here is derived from an EMBL/GenBank/DDBJ whole genome shotgun (WGS) entry which is preliminary data.</text>
</comment>
<reference evidence="1" key="1">
    <citation type="submission" date="2021-01" db="EMBL/GenBank/DDBJ databases">
        <title>Phytophthora aleatoria, a newly-described species from Pinus radiata is distinct from Phytophthora cactorum isolates based on comparative genomics.</title>
        <authorList>
            <person name="Mcdougal R."/>
            <person name="Panda P."/>
            <person name="Williams N."/>
            <person name="Studholme D.J."/>
        </authorList>
    </citation>
    <scope>NUCLEOTIDE SEQUENCE</scope>
    <source>
        <strain evidence="1">NZFS 4037</strain>
    </source>
</reference>
<dbReference type="EMBL" id="JAENGY010001869">
    <property type="protein sequence ID" value="KAG6946489.1"/>
    <property type="molecule type" value="Genomic_DNA"/>
</dbReference>
<gene>
    <name evidence="1" type="ORF">JG688_00016012</name>
</gene>